<evidence type="ECO:0000313" key="1">
    <source>
        <dbReference type="EMBL" id="MEY9809996.1"/>
    </source>
</evidence>
<protein>
    <submittedName>
        <fullName evidence="1">Radical SAM protein with 4Fe4S-binding SPASM domain</fullName>
    </submittedName>
</protein>
<comment type="caution">
    <text evidence="1">The sequence shown here is derived from an EMBL/GenBank/DDBJ whole genome shotgun (WGS) entry which is preliminary data.</text>
</comment>
<proteinExistence type="predicted"/>
<sequence length="497" mass="54078">MEKMGDAEPDTSPTPPNRYLSTPDVRDHQLVHAVWELTLACNLKCGHCGSRAGARRPEELTTRECLEVIRQLHELGTREVTLIGGEAYLRRDWLEIVRAVSEAGMQCTLQTGAWQLNDERVARAAEAGLVACGVSIDGPAPLHDQLRGRPGSYDAAIGALGRLREHGIRTSVNTQITAAVIRHLRDLLQEFLAYGVRNWQVQLTVAMGRAADNHQILMQPYQMNELMPLLAELHTAGLAGGLLLQPGNNIGYFGPHEALLRGSGAETAHWAGCFAGRNVLGIEADGTIKGCPSLPTTAYAGGNVRDTGIAESWASAPQLSFARKNRGQELWGFCAGCYYADVCEGGCTWTSHSLLGRPGNNPYCHYRALELRKQGKRERVVPRLPAPGTSFDHGRFDIVVEPDPQADPAGPASKTHWSTPPRPEPAMTPGHADPHLSTLVLCRGCGSYVFPGTEVCPHCEADVPARQDAYDRALADARKSSARLARILRERAPEQHT</sequence>
<name>A0ACC6UF68_STRAO</name>
<keyword evidence="2" id="KW-1185">Reference proteome</keyword>
<dbReference type="Proteomes" id="UP001565447">
    <property type="component" value="Unassembled WGS sequence"/>
</dbReference>
<accession>A0ACC6UF68</accession>
<organism evidence="1 2">
    <name type="scientific">Streptomyces albogriseolus</name>
    <dbReference type="NCBI Taxonomy" id="1887"/>
    <lineage>
        <taxon>Bacteria</taxon>
        <taxon>Bacillati</taxon>
        <taxon>Actinomycetota</taxon>
        <taxon>Actinomycetes</taxon>
        <taxon>Kitasatosporales</taxon>
        <taxon>Streptomycetaceae</taxon>
        <taxon>Streptomyces</taxon>
        <taxon>Streptomyces albogriseolus group</taxon>
    </lineage>
</organism>
<gene>
    <name evidence="1" type="ORF">RKD21_000253</name>
</gene>
<reference evidence="1" key="1">
    <citation type="submission" date="2024-07" db="EMBL/GenBank/DDBJ databases">
        <title>Genome sequencing of plant associated microbes to promote plant fitness in Sorghum bicolor and Oryza sativa.</title>
        <authorList>
            <person name="Coleman-Derr D."/>
        </authorList>
    </citation>
    <scope>NUCLEOTIDE SEQUENCE</scope>
    <source>
        <strain evidence="1">SAI-173</strain>
    </source>
</reference>
<dbReference type="EMBL" id="JBGCBD010000002">
    <property type="protein sequence ID" value="MEY9809996.1"/>
    <property type="molecule type" value="Genomic_DNA"/>
</dbReference>
<evidence type="ECO:0000313" key="2">
    <source>
        <dbReference type="Proteomes" id="UP001565447"/>
    </source>
</evidence>